<evidence type="ECO:0000313" key="1">
    <source>
        <dbReference type="EMBL" id="CAE6742021.1"/>
    </source>
</evidence>
<protein>
    <recommendedName>
        <fullName evidence="3">Mu-like prophage protein Com</fullName>
    </recommendedName>
</protein>
<gene>
    <name evidence="1" type="ORF">NSPZN2_150025</name>
</gene>
<dbReference type="Proteomes" id="UP000675880">
    <property type="component" value="Unassembled WGS sequence"/>
</dbReference>
<proteinExistence type="predicted"/>
<organism evidence="1 2">
    <name type="scientific">Nitrospira defluvii</name>
    <dbReference type="NCBI Taxonomy" id="330214"/>
    <lineage>
        <taxon>Bacteria</taxon>
        <taxon>Pseudomonadati</taxon>
        <taxon>Nitrospirota</taxon>
        <taxon>Nitrospiria</taxon>
        <taxon>Nitrospirales</taxon>
        <taxon>Nitrospiraceae</taxon>
        <taxon>Nitrospira</taxon>
    </lineage>
</organism>
<keyword evidence="2" id="KW-1185">Reference proteome</keyword>
<accession>A0ABM8RAD8</accession>
<comment type="caution">
    <text evidence="1">The sequence shown here is derived from an EMBL/GenBank/DDBJ whole genome shotgun (WGS) entry which is preliminary data.</text>
</comment>
<sequence>MNSASPVSLPGKDVRCVCGRLTARLEKRGLVVKCHRCGELVVISLADLKAQLSQATQ</sequence>
<name>A0ABM8RAD8_9BACT</name>
<reference evidence="1 2" key="1">
    <citation type="submission" date="2021-02" db="EMBL/GenBank/DDBJ databases">
        <authorList>
            <person name="Han P."/>
        </authorList>
    </citation>
    <scope>NUCLEOTIDE SEQUENCE [LARGE SCALE GENOMIC DNA]</scope>
    <source>
        <strain evidence="1">Candidatus Nitrospira sp. ZN2</strain>
    </source>
</reference>
<evidence type="ECO:0008006" key="3">
    <source>
        <dbReference type="Google" id="ProtNLM"/>
    </source>
</evidence>
<dbReference type="EMBL" id="CAJNBJ010000007">
    <property type="protein sequence ID" value="CAE6742021.1"/>
    <property type="molecule type" value="Genomic_DNA"/>
</dbReference>
<evidence type="ECO:0000313" key="2">
    <source>
        <dbReference type="Proteomes" id="UP000675880"/>
    </source>
</evidence>